<accession>A0ABX3CYV4</accession>
<comment type="caution">
    <text evidence="1">The sequence shown here is derived from an EMBL/GenBank/DDBJ whole genome shotgun (WGS) entry which is preliminary data.</text>
</comment>
<keyword evidence="2" id="KW-1185">Reference proteome</keyword>
<sequence length="98" mass="10772">MLRSPEGDHRKSRSRAKALVTSFVDVLLFSFQGSNYNAALFGDLIIYHAGKAASTGNLKKTSDSGDLFSMIIFWFNCKKIPLIKMAEKKEPAKLSAGS</sequence>
<gene>
    <name evidence="1" type="ORF">BB776_00895</name>
</gene>
<reference evidence="1" key="1">
    <citation type="submission" date="2016-07" db="EMBL/GenBank/DDBJ databases">
        <title>Draft genome Planococcus salivarum.</title>
        <authorList>
            <person name="See-Too W.S."/>
        </authorList>
    </citation>
    <scope>NUCLEOTIDE SEQUENCE [LARGE SCALE GENOMIC DNA]</scope>
    <source>
        <strain evidence="1">DSM 23820</strain>
    </source>
</reference>
<evidence type="ECO:0000313" key="1">
    <source>
        <dbReference type="EMBL" id="OHX50334.1"/>
    </source>
</evidence>
<proteinExistence type="predicted"/>
<evidence type="ECO:0000313" key="2">
    <source>
        <dbReference type="Proteomes" id="UP000242153"/>
    </source>
</evidence>
<protein>
    <submittedName>
        <fullName evidence="1">Uncharacterized protein</fullName>
    </submittedName>
</protein>
<dbReference type="EMBL" id="MBQG01000113">
    <property type="protein sequence ID" value="OHX50334.1"/>
    <property type="molecule type" value="Genomic_DNA"/>
</dbReference>
<name>A0ABX3CYV4_9BACL</name>
<organism evidence="1 2">
    <name type="scientific">Planococcus salinarum</name>
    <dbReference type="NCBI Taxonomy" id="622695"/>
    <lineage>
        <taxon>Bacteria</taxon>
        <taxon>Bacillati</taxon>
        <taxon>Bacillota</taxon>
        <taxon>Bacilli</taxon>
        <taxon>Bacillales</taxon>
        <taxon>Caryophanaceae</taxon>
        <taxon>Planococcus</taxon>
    </lineage>
</organism>
<dbReference type="Proteomes" id="UP000242153">
    <property type="component" value="Unassembled WGS sequence"/>
</dbReference>